<dbReference type="EMBL" id="AAVT01000009">
    <property type="protein sequence ID" value="EAW30188.1"/>
    <property type="molecule type" value="Genomic_DNA"/>
</dbReference>
<name>A0YFT8_9GAMM</name>
<comment type="caution">
    <text evidence="1">The sequence shown here is derived from an EMBL/GenBank/DDBJ whole genome shotgun (WGS) entry which is preliminary data.</text>
</comment>
<accession>A0YFT8</accession>
<keyword evidence="2" id="KW-1185">Reference proteome</keyword>
<evidence type="ECO:0000313" key="1">
    <source>
        <dbReference type="EMBL" id="EAW30188.1"/>
    </source>
</evidence>
<gene>
    <name evidence="1" type="ORF">GP2143_01555</name>
</gene>
<dbReference type="eggNOG" id="ENOG5032TKS">
    <property type="taxonomic scope" value="Bacteria"/>
</dbReference>
<dbReference type="STRING" id="247633.GP2143_01555"/>
<reference evidence="1 2" key="1">
    <citation type="journal article" date="2010" name="J. Bacteriol.">
        <title>Genome sequence of the oligotrophic marine Gammaproteobacterium HTCC2143, isolated from the Oregon Coast.</title>
        <authorList>
            <person name="Oh H.M."/>
            <person name="Kang I."/>
            <person name="Ferriera S."/>
            <person name="Giovannoni S.J."/>
            <person name="Cho J.C."/>
        </authorList>
    </citation>
    <scope>NUCLEOTIDE SEQUENCE [LARGE SCALE GENOMIC DNA]</scope>
    <source>
        <strain evidence="1 2">HTCC2143</strain>
    </source>
</reference>
<evidence type="ECO:0000313" key="2">
    <source>
        <dbReference type="Proteomes" id="UP000004931"/>
    </source>
</evidence>
<sequence length="353" mass="40485">MTNKANQHYVPQFYFRYFSDDGKSICVLNRKNGKTIKTASIKGQSSKKYYYGDENIEDRLSEIEGHFSEALRELKGTNSFEQYTPENHALLLQNIMLQKSRTVSERKKQKAMQDRFLQLYMECEVNNDDALDNETKEEFRKIAQTLEADPKQYQAHGMSIALECAGSLVDLLPIVLHNKTNRPFIFGDSPVVLTNPLLKQISLRGVLGAQTPGLIVLYPLSPRHCVMLIDAAAYKLKKLNSSVHSIRNLRDVALINKLQIHNSASAVYFSDFQYSQYVVELWRQEKTRLIDHIGKVLEAPGIDHNGEPMGDIIHAFEEQLPLIPKFSFLEYRKVPENEYQFTSREEYAGVDDA</sequence>
<protein>
    <recommendedName>
        <fullName evidence="3">DUF4238 domain-containing protein</fullName>
    </recommendedName>
</protein>
<dbReference type="AlphaFoldDB" id="A0YFT8"/>
<evidence type="ECO:0008006" key="3">
    <source>
        <dbReference type="Google" id="ProtNLM"/>
    </source>
</evidence>
<dbReference type="Proteomes" id="UP000004931">
    <property type="component" value="Unassembled WGS sequence"/>
</dbReference>
<dbReference type="Pfam" id="PF14022">
    <property type="entry name" value="DUF4238"/>
    <property type="match status" value="1"/>
</dbReference>
<dbReference type="InterPro" id="IPR025332">
    <property type="entry name" value="DUF4238"/>
</dbReference>
<proteinExistence type="predicted"/>
<dbReference type="OrthoDB" id="9148269at2"/>
<organism evidence="1 2">
    <name type="scientific">marine gamma proteobacterium HTCC2143</name>
    <dbReference type="NCBI Taxonomy" id="247633"/>
    <lineage>
        <taxon>Bacteria</taxon>
        <taxon>Pseudomonadati</taxon>
        <taxon>Pseudomonadota</taxon>
        <taxon>Gammaproteobacteria</taxon>
        <taxon>Cellvibrionales</taxon>
        <taxon>Spongiibacteraceae</taxon>
        <taxon>BD1-7 clade</taxon>
    </lineage>
</organism>